<dbReference type="NCBIfam" id="TIGR00350">
    <property type="entry name" value="lytR_cpsA_psr"/>
    <property type="match status" value="1"/>
</dbReference>
<evidence type="ECO:0000259" key="4">
    <source>
        <dbReference type="Pfam" id="PF03816"/>
    </source>
</evidence>
<feature type="domain" description="Cell envelope-related transcriptional attenuator" evidence="4">
    <location>
        <begin position="131"/>
        <end position="289"/>
    </location>
</feature>
<dbReference type="InterPro" id="IPR004474">
    <property type="entry name" value="LytR_CpsA_psr"/>
</dbReference>
<evidence type="ECO:0000256" key="2">
    <source>
        <dbReference type="SAM" id="MobiDB-lite"/>
    </source>
</evidence>
<dbReference type="PANTHER" id="PTHR33392:SF6">
    <property type="entry name" value="POLYISOPRENYL-TEICHOIC ACID--PEPTIDOGLYCAN TEICHOIC ACID TRANSFERASE TAGU"/>
    <property type="match status" value="1"/>
</dbReference>
<dbReference type="STRING" id="1121131.SAMN02745229_03948"/>
<dbReference type="EMBL" id="FQXK01000053">
    <property type="protein sequence ID" value="SHI99435.1"/>
    <property type="molecule type" value="Genomic_DNA"/>
</dbReference>
<keyword evidence="6" id="KW-1185">Reference proteome</keyword>
<dbReference type="Pfam" id="PF03816">
    <property type="entry name" value="LytR_cpsA_psr"/>
    <property type="match status" value="1"/>
</dbReference>
<evidence type="ECO:0000313" key="5">
    <source>
        <dbReference type="EMBL" id="SHI99435.1"/>
    </source>
</evidence>
<protein>
    <submittedName>
        <fullName evidence="5">Transcriptional attenuator, LytR family</fullName>
    </submittedName>
</protein>
<accession>A0A1M6FP43</accession>
<evidence type="ECO:0000256" key="3">
    <source>
        <dbReference type="SAM" id="Phobius"/>
    </source>
</evidence>
<dbReference type="AlphaFoldDB" id="A0A1M6FP43"/>
<evidence type="ECO:0000313" key="6">
    <source>
        <dbReference type="Proteomes" id="UP000184278"/>
    </source>
</evidence>
<reference evidence="6" key="1">
    <citation type="submission" date="2016-11" db="EMBL/GenBank/DDBJ databases">
        <authorList>
            <person name="Varghese N."/>
            <person name="Submissions S."/>
        </authorList>
    </citation>
    <scope>NUCLEOTIDE SEQUENCE [LARGE SCALE GENOMIC DNA]</scope>
    <source>
        <strain evidence="6">DSM 3071</strain>
    </source>
</reference>
<keyword evidence="3" id="KW-0472">Membrane</keyword>
<dbReference type="OrthoDB" id="3172933at2"/>
<feature type="region of interest" description="Disordered" evidence="2">
    <location>
        <begin position="49"/>
        <end position="73"/>
    </location>
</feature>
<organism evidence="5 6">
    <name type="scientific">Butyrivibrio fibrisolvens DSM 3071</name>
    <dbReference type="NCBI Taxonomy" id="1121131"/>
    <lineage>
        <taxon>Bacteria</taxon>
        <taxon>Bacillati</taxon>
        <taxon>Bacillota</taxon>
        <taxon>Clostridia</taxon>
        <taxon>Lachnospirales</taxon>
        <taxon>Lachnospiraceae</taxon>
        <taxon>Butyrivibrio</taxon>
    </lineage>
</organism>
<name>A0A1M6FP43_BUTFI</name>
<dbReference type="PANTHER" id="PTHR33392">
    <property type="entry name" value="POLYISOPRENYL-TEICHOIC ACID--PEPTIDOGLYCAN TEICHOIC ACID TRANSFERASE TAGU"/>
    <property type="match status" value="1"/>
</dbReference>
<evidence type="ECO:0000256" key="1">
    <source>
        <dbReference type="ARBA" id="ARBA00006068"/>
    </source>
</evidence>
<gene>
    <name evidence="5" type="ORF">SAMN02745229_03948</name>
</gene>
<dbReference type="InterPro" id="IPR050922">
    <property type="entry name" value="LytR/CpsA/Psr_CW_biosynth"/>
</dbReference>
<sequence>MSHKHRHRKHKRFGREERKTFLILMTAAVVIVLGAGAYGYKSAIRADEKTVRRSSETHSTMDVSASGSSINDSNTVASSTATTAIIDNFDGTITYNGVKYKPNTSIETVLFLGIDDSDQTRQGAGIDEGGRSDTMILFIIDKDKELITPLEINRDTMVGVDIYNNDGEFLYTGQEQITMQYSYGRSAREACNLTKQKVADLLMRTRINNVVSLTMDGIEPSVDAIGGVTLKLQSDETDLDPMYTEGAVITLNGKDAFDFVHTRDVETRGSNMDRMSRQTQFMLALSQTARQKGTGVINVMEEAAGDYLYEDMSADIADCFAKYAVADTVYMLPGDNVEGVLHDEFYVDNEELTKLIIQLFYVEN</sequence>
<proteinExistence type="inferred from homology"/>
<comment type="similarity">
    <text evidence="1">Belongs to the LytR/CpsA/Psr (LCP) family.</text>
</comment>
<keyword evidence="3" id="KW-0812">Transmembrane</keyword>
<dbReference type="RefSeq" id="WP_073390312.1">
    <property type="nucleotide sequence ID" value="NZ_FQXK01000053.1"/>
</dbReference>
<keyword evidence="3" id="KW-1133">Transmembrane helix</keyword>
<dbReference type="Proteomes" id="UP000184278">
    <property type="component" value="Unassembled WGS sequence"/>
</dbReference>
<dbReference type="GeneID" id="89511827"/>
<feature type="compositionally biased region" description="Polar residues" evidence="2">
    <location>
        <begin position="57"/>
        <end position="70"/>
    </location>
</feature>
<dbReference type="Gene3D" id="3.40.630.190">
    <property type="entry name" value="LCP protein"/>
    <property type="match status" value="1"/>
</dbReference>
<feature type="transmembrane region" description="Helical" evidence="3">
    <location>
        <begin position="21"/>
        <end position="40"/>
    </location>
</feature>